<dbReference type="PROSITE" id="PS51450">
    <property type="entry name" value="LRR"/>
    <property type="match status" value="1"/>
</dbReference>
<comment type="similarity">
    <text evidence="6">Belongs to the LRR-containing bacterial E3 ligase family.</text>
</comment>
<feature type="domain" description="NEL" evidence="9">
    <location>
        <begin position="1847"/>
        <end position="2141"/>
    </location>
</feature>
<dbReference type="EC" id="2.3.2.27" evidence="2"/>
<protein>
    <recommendedName>
        <fullName evidence="2">RING-type E3 ubiquitin transferase</fullName>
        <ecNumber evidence="2">2.3.2.27</ecNumber>
    </recommendedName>
</protein>
<feature type="region of interest" description="Disordered" evidence="7">
    <location>
        <begin position="1826"/>
        <end position="1845"/>
    </location>
</feature>
<dbReference type="Gene3D" id="3.80.10.10">
    <property type="entry name" value="Ribonuclease Inhibitor"/>
    <property type="match status" value="3"/>
</dbReference>
<evidence type="ECO:0000256" key="8">
    <source>
        <dbReference type="SAM" id="Phobius"/>
    </source>
</evidence>
<keyword evidence="6" id="KW-1035">Host cytoplasm</keyword>
<feature type="region of interest" description="Disordered" evidence="7">
    <location>
        <begin position="2119"/>
        <end position="2150"/>
    </location>
</feature>
<keyword evidence="5" id="KW-0843">Virulence</keyword>
<accession>A0A1H2NL55</accession>
<dbReference type="Gene3D" id="1.20.58.360">
    <property type="entry name" value="Shigella T3SS effector IpaH defines"/>
    <property type="match status" value="1"/>
</dbReference>
<evidence type="ECO:0000256" key="2">
    <source>
        <dbReference type="ARBA" id="ARBA00012483"/>
    </source>
</evidence>
<evidence type="ECO:0000256" key="4">
    <source>
        <dbReference type="ARBA" id="ARBA00022737"/>
    </source>
</evidence>
<dbReference type="InterPro" id="IPR032675">
    <property type="entry name" value="LRR_dom_sf"/>
</dbReference>
<dbReference type="SMART" id="SM00369">
    <property type="entry name" value="LRR_TYP"/>
    <property type="match status" value="7"/>
</dbReference>
<dbReference type="GO" id="GO:0016567">
    <property type="term" value="P:protein ubiquitination"/>
    <property type="evidence" value="ECO:0007669"/>
    <property type="project" value="InterPro"/>
</dbReference>
<dbReference type="Pfam" id="PF20178">
    <property type="entry name" value="ToxA_N"/>
    <property type="match status" value="1"/>
</dbReference>
<keyword evidence="6" id="KW-0964">Secreted</keyword>
<evidence type="ECO:0000256" key="3">
    <source>
        <dbReference type="ARBA" id="ARBA00022614"/>
    </source>
</evidence>
<keyword evidence="4" id="KW-0677">Repeat</keyword>
<dbReference type="EMBL" id="LT629802">
    <property type="protein sequence ID" value="SDV06104.1"/>
    <property type="molecule type" value="Genomic_DNA"/>
</dbReference>
<feature type="active site" description="Glycyl thioester intermediate" evidence="6">
    <location>
        <position position="1934"/>
    </location>
</feature>
<dbReference type="GO" id="GO:0061630">
    <property type="term" value="F:ubiquitin protein ligase activity"/>
    <property type="evidence" value="ECO:0007669"/>
    <property type="project" value="UniProtKB-EC"/>
</dbReference>
<gene>
    <name evidence="10" type="ORF">SAMN05216202_4028</name>
</gene>
<keyword evidence="11" id="KW-1185">Reference proteome</keyword>
<name>A0A1H2NL55_9PSED</name>
<reference evidence="11" key="1">
    <citation type="submission" date="2016-10" db="EMBL/GenBank/DDBJ databases">
        <authorList>
            <person name="Varghese N."/>
            <person name="Submissions S."/>
        </authorList>
    </citation>
    <scope>NUCLEOTIDE SEQUENCE [LARGE SCALE GENOMIC DNA]</scope>
    <source>
        <strain evidence="11">LMG 2223</strain>
    </source>
</reference>
<dbReference type="InterPro" id="IPR003591">
    <property type="entry name" value="Leu-rich_rpt_typical-subtyp"/>
</dbReference>
<dbReference type="SUPFAM" id="SSF52058">
    <property type="entry name" value="L domain-like"/>
    <property type="match status" value="2"/>
</dbReference>
<dbReference type="STRING" id="46679.SAMN05216202_4028"/>
<dbReference type="InterPro" id="IPR029487">
    <property type="entry name" value="NEL_dom"/>
</dbReference>
<feature type="transmembrane region" description="Helical" evidence="8">
    <location>
        <begin position="287"/>
        <end position="310"/>
    </location>
</feature>
<keyword evidence="8" id="KW-1133">Transmembrane helix</keyword>
<evidence type="ECO:0000259" key="9">
    <source>
        <dbReference type="PROSITE" id="PS52053"/>
    </source>
</evidence>
<dbReference type="InterPro" id="IPR001611">
    <property type="entry name" value="Leu-rich_rpt"/>
</dbReference>
<evidence type="ECO:0000256" key="6">
    <source>
        <dbReference type="PROSITE-ProRule" id="PRU01398"/>
    </source>
</evidence>
<dbReference type="PANTHER" id="PTHR48051">
    <property type="match status" value="1"/>
</dbReference>
<proteinExistence type="inferred from homology"/>
<dbReference type="GO" id="GO:0005576">
    <property type="term" value="C:extracellular region"/>
    <property type="evidence" value="ECO:0007669"/>
    <property type="project" value="UniProtKB-UniRule"/>
</dbReference>
<organism evidence="10 11">
    <name type="scientific">Pseudomonas mucidolens</name>
    <dbReference type="NCBI Taxonomy" id="46679"/>
    <lineage>
        <taxon>Bacteria</taxon>
        <taxon>Pseudomonadati</taxon>
        <taxon>Pseudomonadota</taxon>
        <taxon>Gammaproteobacteria</taxon>
        <taxon>Pseudomonadales</taxon>
        <taxon>Pseudomonadaceae</taxon>
        <taxon>Pseudomonas</taxon>
    </lineage>
</organism>
<dbReference type="Pfam" id="PF13855">
    <property type="entry name" value="LRR_8"/>
    <property type="match status" value="1"/>
</dbReference>
<sequence length="2150" mass="240430">MTVAQFTKLCRSLDIGAKYQVYLKSYVQPGNAGAHEVLRHTFKNAQQTAMRMAAEVALLKQDIAPGDYTMVLSVINGNVQPLLDGKRVSLCEFGLMGIQMTGCVLFSVGDLYGRSDELILYIPNDPLYPLKRYTRAEMTDLFKQRLTARDVSLPDDGSPTTYQRFFSQFVAYADRPYYFKQFTQDGPVLTIDQALDQYAPLLIELSGIDPYSLLYLPNEQPPPQVPNLDPYLAPGAMLRKGAGIGTRNLWDYLFEQHRDKLIADARAHAVPSADVDAKARSEKLARLLNISLLGLTGISMFVPALGQLMMGAMVAQLLVETCEAAHEWSLGDRQAAKAHLIDVAQNLAFMAVMAGGGKVLGRLTAVKAEPVIEALEPVTLSNGETRLWKPDLSGYESPVSLDRSSGPNAMGQYELDGKTYIRQDGKAYQQTYDETLKCWRIEHPSNPWAYKPRLTHNGAGAWRHTLERPLTWDRLTLLRRMGHVTQIFADEQLLRIADISGVSDNVLRKMHMDSLPPPPELTNTLRLFEAGQGVDEVISQIEGEQAVDGRYLYVLPLVVDLPRWPQGRGLEVFETTDLTGGSLKYGSGRQLPPGEVKAPVRICRADVMSGALPARILQGLDEAEILHLLGGEPARVKATRPENFRKQIVDFVKTRQPDVFESLYKGSEPKARFVAQMQRVTPGLSEAAADAVLAQANSEEFERLASTARFPLRMLEHARWYAQHGRLSNAYAGLHLENMASVDSKRLALHALQKLPGWSDSVRLEVRDTSGVLIHGIGSETAPVPNYLVKKGPVYQAFDEQGTALDSNPLPGDNFFPSLMRVLPDDARQAMGVPDISQHAELRKAIIGYAIDHPGEMAQALEQHAAKKNMNKLPIRLKDKRVGYYASGRGPGMEAPLVARVRAAYPGLTDQQANSYVLKLRRTGQTDVQVYAYLQARLSEWQTLVSTLEAWVSDRSPALQTHIFVRREIMDSLKASWRNAPLADQELRFSQLSLVAVDPLPLITADFSHVRDLKLNVPNAEAFLERCASVETLEVQVMQDNPDRVFESLKNLRKLRNLNLNTPITAQLVSELKVLSNLEELNLTSPVGGGGRSESPVLDIRGFSRLRRLQVSDSQTKQWPTGVLELPLLERLNLRATGIDTLPADLYPGRDRLLAGLSLDWSKVAREDFKPIYEYVRNRPRHLIDTSEMVRDYCKGELFRLAEIDPQYFNALHTNVAELWPEPQARFDAVEALSMQRSELDRQLERWLGTTSQPSSEGRSMSTVASTLKVSWCSELVRQYVPPTDLPLHVYGLSGLTRDPSMFVLFGLQLASLPELPAGFFAHVKTLILKQMRVPDQHLQRFVLAFNEIRTLDLSNGELTAMRFKSDELPALEHLNLSHNPLTEVDVSPMSRLHSLSVRGTPIKAWPVGAEHLPEPIWLDLRDTPISTLPQSALDRDQVLINTHLSGTPLSVQACAELAAARQRFEQTRGLSPGTLARFAQDRVLVIFPPTESDCLNIHHLLPLLPAEMSRGSQSLQTRMRRLLPVLNEHEARQWIEKMYAQGIPELQLHERIDGWNQTFEALTRRLNDWLLIRAFREGNWEVSSQTRQAAALRILECWREGLLTAGSQASAELNLIGLRLGDLPELSGAFTHVATLGLRGVGLTEQGSNDFLRAFPNVRTLDLGGNPLEEALPDAIAGMTHLQHLDLSYTSLTASEAVYRSLRGLQHLQRLNLANCDLESFRLDGFRRLQNLDLQNNWLTQWPEGVWQSESLLRLNLSGNDLASIPPQALDGTHDLLMSNTNLFDNRELSRDSLERLRGYAHERQLDPVLGFTRSELDELINDFGGDDSNDTESTFSDEVVPEGQGGRGHLSLWLESLAPETQAASRALWAQLEGEPGHEALFHLLRRLQDTAEFNFSRADLTRRVWEVLKAAGSDSELRQVLFRLSDTHGTCVDGRILTFSGLEVKVFEYNALLEVNPAHLDQKGPALLKLSRQLFRLGEVEKLADKDISARGRHADPAEVRLEYRLGLQGLLDLPGQPGYMMYGKPITGMTLIGAFKAVKIAEATDAFYEDLITRDYWVDYLKEKYPKEFTALEQNSAQKHEKLENDHATFSEAYSEAASVLEVELTTERNKKLLELSRQEASSPPLSERDPDQPGTSKDLMGGRSG</sequence>
<keyword evidence="6" id="KW-0832">Ubl conjugation</keyword>
<dbReference type="InterPro" id="IPR050216">
    <property type="entry name" value="LRR_domain-containing"/>
</dbReference>
<keyword evidence="6" id="KW-0808">Transferase</keyword>
<dbReference type="PANTHER" id="PTHR48051:SF1">
    <property type="entry name" value="RAS SUPPRESSOR PROTEIN 1"/>
    <property type="match status" value="1"/>
</dbReference>
<keyword evidence="8" id="KW-0472">Membrane</keyword>
<evidence type="ECO:0000256" key="1">
    <source>
        <dbReference type="ARBA" id="ARBA00000900"/>
    </source>
</evidence>
<dbReference type="PROSITE" id="PS52053">
    <property type="entry name" value="NEL"/>
    <property type="match status" value="1"/>
</dbReference>
<keyword evidence="3" id="KW-0433">Leucine-rich repeat</keyword>
<dbReference type="Pfam" id="PF00560">
    <property type="entry name" value="LRR_1"/>
    <property type="match status" value="1"/>
</dbReference>
<evidence type="ECO:0000256" key="5">
    <source>
        <dbReference type="ARBA" id="ARBA00023026"/>
    </source>
</evidence>
<dbReference type="GO" id="GO:0005737">
    <property type="term" value="C:cytoplasm"/>
    <property type="evidence" value="ECO:0007669"/>
    <property type="project" value="TreeGrafter"/>
</dbReference>
<evidence type="ECO:0000313" key="10">
    <source>
        <dbReference type="EMBL" id="SDV06104.1"/>
    </source>
</evidence>
<evidence type="ECO:0000313" key="11">
    <source>
        <dbReference type="Proteomes" id="UP000198600"/>
    </source>
</evidence>
<evidence type="ECO:0000256" key="7">
    <source>
        <dbReference type="SAM" id="MobiDB-lite"/>
    </source>
</evidence>
<keyword evidence="8" id="KW-0812">Transmembrane</keyword>
<comment type="catalytic activity">
    <reaction evidence="1">
        <text>S-ubiquitinyl-[E2 ubiquitin-conjugating enzyme]-L-cysteine + [acceptor protein]-L-lysine = [E2 ubiquitin-conjugating enzyme]-L-cysteine + N(6)-ubiquitinyl-[acceptor protein]-L-lysine.</text>
        <dbReference type="EC" id="2.3.2.27"/>
    </reaction>
</comment>
<comment type="PTM">
    <text evidence="6">Ubiquitinated in the presence of host E1 ubiquitin-activating enzyme, E2 ubiquitin-conjugating enzyme and ubiquitin.</text>
</comment>
<dbReference type="InterPro" id="IPR046673">
    <property type="entry name" value="ToxA_N"/>
</dbReference>
<dbReference type="Pfam" id="PF14496">
    <property type="entry name" value="NEL"/>
    <property type="match status" value="1"/>
</dbReference>
<dbReference type="Proteomes" id="UP000198600">
    <property type="component" value="Chromosome I"/>
</dbReference>
<keyword evidence="6" id="KW-0833">Ubl conjugation pathway</keyword>